<accession>A0A0P1F7P1</accession>
<organism evidence="1 2">
    <name type="scientific">Thalassovita gelatinovora</name>
    <name type="common">Thalassobius gelatinovorus</name>
    <dbReference type="NCBI Taxonomy" id="53501"/>
    <lineage>
        <taxon>Bacteria</taxon>
        <taxon>Pseudomonadati</taxon>
        <taxon>Pseudomonadota</taxon>
        <taxon>Alphaproteobacteria</taxon>
        <taxon>Rhodobacterales</taxon>
        <taxon>Roseobacteraceae</taxon>
        <taxon>Thalassovita</taxon>
    </lineage>
</organism>
<gene>
    <name evidence="1" type="ORF">TG4357_01031</name>
</gene>
<proteinExistence type="predicted"/>
<protein>
    <recommendedName>
        <fullName evidence="3">2-hydroxylaminobenzoate mutase</fullName>
    </recommendedName>
</protein>
<dbReference type="InterPro" id="IPR032345">
    <property type="entry name" value="PnbB"/>
</dbReference>
<dbReference type="Proteomes" id="UP000051587">
    <property type="component" value="Unassembled WGS sequence"/>
</dbReference>
<sequence length="155" mass="16418">MSQQQFNTLMGKLADSIAGLPLDQALEDRLNADFAVGSDDFQALSRLCAEGEAEGWLMAREAGGIKFGRAVKPGSAAGSFSVDVVRMKDVRGPHHIHTTGEIGAIMPLDGAPRFDGKAAGWYVYGPGSQHHPTVTGGDAYILYLLPEGAIEFTGQ</sequence>
<dbReference type="AlphaFoldDB" id="A0A0P1F7P1"/>
<reference evidence="1 2" key="1">
    <citation type="submission" date="2015-09" db="EMBL/GenBank/DDBJ databases">
        <authorList>
            <consortium name="Swine Surveillance"/>
        </authorList>
    </citation>
    <scope>NUCLEOTIDE SEQUENCE [LARGE SCALE GENOMIC DNA]</scope>
    <source>
        <strain evidence="1 2">CECT 4357</strain>
    </source>
</reference>
<dbReference type="STRING" id="53501.SAMN04488043_10973"/>
<dbReference type="EMBL" id="CYSA01000015">
    <property type="protein sequence ID" value="CUH64038.1"/>
    <property type="molecule type" value="Genomic_DNA"/>
</dbReference>
<evidence type="ECO:0000313" key="2">
    <source>
        <dbReference type="Proteomes" id="UP000051587"/>
    </source>
</evidence>
<evidence type="ECO:0000313" key="1">
    <source>
        <dbReference type="EMBL" id="CUH64038.1"/>
    </source>
</evidence>
<dbReference type="RefSeq" id="WP_175473937.1">
    <property type="nucleotide sequence ID" value="NZ_CP051181.1"/>
</dbReference>
<evidence type="ECO:0008006" key="3">
    <source>
        <dbReference type="Google" id="ProtNLM"/>
    </source>
</evidence>
<keyword evidence="2" id="KW-1185">Reference proteome</keyword>
<dbReference type="Pfam" id="PF16155">
    <property type="entry name" value="PnbB"/>
    <property type="match status" value="1"/>
</dbReference>
<name>A0A0P1F7P1_THAGE</name>